<keyword evidence="5" id="KW-0521">NADP</keyword>
<dbReference type="PANTHER" id="PTHR43425:SF2">
    <property type="entry name" value="OXYGEN-INSENSITIVE NADPH NITROREDUCTASE"/>
    <property type="match status" value="1"/>
</dbReference>
<keyword evidence="8" id="KW-1185">Reference proteome</keyword>
<protein>
    <recommendedName>
        <fullName evidence="6">Nitroreductase domain-containing protein</fullName>
    </recommendedName>
</protein>
<dbReference type="InterPro" id="IPR029479">
    <property type="entry name" value="Nitroreductase"/>
</dbReference>
<dbReference type="EMBL" id="AP018823">
    <property type="protein sequence ID" value="BBF86583.1"/>
    <property type="molecule type" value="Genomic_DNA"/>
</dbReference>
<evidence type="ECO:0000256" key="4">
    <source>
        <dbReference type="ARBA" id="ARBA00023002"/>
    </source>
</evidence>
<dbReference type="OrthoDB" id="3181400at2"/>
<dbReference type="KEGG" id="amah:DLM_2982"/>
<gene>
    <name evidence="7" type="ORF">DLM_2982</name>
</gene>
<evidence type="ECO:0000256" key="1">
    <source>
        <dbReference type="ARBA" id="ARBA00008366"/>
    </source>
</evidence>
<dbReference type="Gene3D" id="3.40.109.10">
    <property type="entry name" value="NADH Oxidase"/>
    <property type="match status" value="1"/>
</dbReference>
<dbReference type="GO" id="GO:0016491">
    <property type="term" value="F:oxidoreductase activity"/>
    <property type="evidence" value="ECO:0007669"/>
    <property type="project" value="UniProtKB-UniRule"/>
</dbReference>
<evidence type="ECO:0000313" key="8">
    <source>
        <dbReference type="Proteomes" id="UP000198290"/>
    </source>
</evidence>
<keyword evidence="3 5" id="KW-0288">FMN</keyword>
<keyword evidence="4 5" id="KW-0560">Oxidoreductase</keyword>
<dbReference type="SUPFAM" id="SSF55469">
    <property type="entry name" value="FMN-dependent nitroreductase-like"/>
    <property type="match status" value="1"/>
</dbReference>
<comment type="similarity">
    <text evidence="1 5">Belongs to the flavin oxidoreductase frp family.</text>
</comment>
<dbReference type="CDD" id="cd02146">
    <property type="entry name" value="NfsA-like"/>
    <property type="match status" value="1"/>
</dbReference>
<dbReference type="InterPro" id="IPR016446">
    <property type="entry name" value="Flavin_OxRdtase_Frp"/>
</dbReference>
<proteinExistence type="inferred from homology"/>
<feature type="domain" description="Nitroreductase" evidence="6">
    <location>
        <begin position="9"/>
        <end position="164"/>
    </location>
</feature>
<dbReference type="AlphaFoldDB" id="A0A3G9GIA3"/>
<name>A0A3G9GIA3_9NEIS</name>
<dbReference type="RefSeq" id="WP_089085678.1">
    <property type="nucleotide sequence ID" value="NZ_AP018823.1"/>
</dbReference>
<dbReference type="Pfam" id="PF00881">
    <property type="entry name" value="Nitroreductase"/>
    <property type="match status" value="1"/>
</dbReference>
<evidence type="ECO:0000256" key="3">
    <source>
        <dbReference type="ARBA" id="ARBA00022643"/>
    </source>
</evidence>
<reference evidence="8" key="3">
    <citation type="journal article" date="2017" name="Plant Physiol. Biochem.">
        <title>Differential oxidative and antioxidative response of duckweed Lemna minor toward plant growth promoting/inhibiting bacteria.</title>
        <authorList>
            <person name="Ishizawa H."/>
            <person name="Kuroda M."/>
            <person name="Morikawa M."/>
            <person name="Ike M."/>
        </authorList>
    </citation>
    <scope>NUCLEOTIDE SEQUENCE [LARGE SCALE GENOMIC DNA]</scope>
    <source>
        <strain evidence="8">H3</strain>
    </source>
</reference>
<reference evidence="7 8" key="2">
    <citation type="journal article" date="2017" name="Genome Announc.">
        <title>Draft genome sequence of Aquitalea magnusonii strain H3, a plant growth-promoting bacterium of duckweed Lemna minor.</title>
        <authorList>
            <person name="Ishizawa H."/>
            <person name="Kuroda M."/>
            <person name="Ike M."/>
        </authorList>
    </citation>
    <scope>NUCLEOTIDE SEQUENCE [LARGE SCALE GENOMIC DNA]</scope>
    <source>
        <strain evidence="7 8">H3</strain>
    </source>
</reference>
<dbReference type="PANTHER" id="PTHR43425">
    <property type="entry name" value="OXYGEN-INSENSITIVE NADPH NITROREDUCTASE"/>
    <property type="match status" value="1"/>
</dbReference>
<evidence type="ECO:0000259" key="6">
    <source>
        <dbReference type="Pfam" id="PF00881"/>
    </source>
</evidence>
<keyword evidence="2 5" id="KW-0285">Flavoprotein</keyword>
<dbReference type="Proteomes" id="UP000198290">
    <property type="component" value="Chromosome"/>
</dbReference>
<sequence>MNSTLELMQQHRSIRSYQDKPVPAEVLDAVLDAAWKGPTSINGQQVSLVVVQDAARRQQIAALAGGQPWIAQAPVFVTLVVDFYKTRLGVEAAGAEQVIQDSVEGFAVGAVDAGIALGNLMTAARAAGLGVVPIGGIRRNPQAMIELLQLPELTFPIVGVALGYVDQDSSIKPRLPRESFIHHEHYQAAQLPEQIRQYDQTLASYWQQIGRPDGLPWSANTAQYYQKVYFPEVAPVARKQGFGFDR</sequence>
<evidence type="ECO:0000256" key="2">
    <source>
        <dbReference type="ARBA" id="ARBA00022630"/>
    </source>
</evidence>
<dbReference type="PIRSF" id="PIRSF005426">
    <property type="entry name" value="Frp"/>
    <property type="match status" value="1"/>
</dbReference>
<reference evidence="8" key="1">
    <citation type="journal article" date="2017" name="Biotechnol. Biofuels">
        <title>Evaluation of environmental bacterial communities as a factor affecting the growth of duckweed Lemna minor.</title>
        <authorList>
            <person name="Ishizawa H."/>
            <person name="Kuroda M."/>
            <person name="Morikawa M."/>
            <person name="Ike M."/>
        </authorList>
    </citation>
    <scope>NUCLEOTIDE SEQUENCE [LARGE SCALE GENOMIC DNA]</scope>
    <source>
        <strain evidence="8">H3</strain>
    </source>
</reference>
<evidence type="ECO:0000313" key="7">
    <source>
        <dbReference type="EMBL" id="BBF86583.1"/>
    </source>
</evidence>
<organism evidence="7 8">
    <name type="scientific">Aquitalea magnusonii</name>
    <dbReference type="NCBI Taxonomy" id="332411"/>
    <lineage>
        <taxon>Bacteria</taxon>
        <taxon>Pseudomonadati</taxon>
        <taxon>Pseudomonadota</taxon>
        <taxon>Betaproteobacteria</taxon>
        <taxon>Neisseriales</taxon>
        <taxon>Chromobacteriaceae</taxon>
        <taxon>Aquitalea</taxon>
    </lineage>
</organism>
<dbReference type="STRING" id="332411.VI06_14380"/>
<evidence type="ECO:0000256" key="5">
    <source>
        <dbReference type="PIRNR" id="PIRNR005426"/>
    </source>
</evidence>
<accession>A0A3G9GIA3</accession>
<dbReference type="InterPro" id="IPR000415">
    <property type="entry name" value="Nitroreductase-like"/>
</dbReference>